<evidence type="ECO:0000256" key="1">
    <source>
        <dbReference type="SAM" id="MobiDB-lite"/>
    </source>
</evidence>
<organism evidence="2 3">
    <name type="scientific">Acinetobacter piscicola</name>
    <dbReference type="NCBI Taxonomy" id="2006115"/>
    <lineage>
        <taxon>Bacteria</taxon>
        <taxon>Pseudomonadati</taxon>
        <taxon>Pseudomonadota</taxon>
        <taxon>Gammaproteobacteria</taxon>
        <taxon>Moraxellales</taxon>
        <taxon>Moraxellaceae</taxon>
        <taxon>Acinetobacter</taxon>
    </lineage>
</organism>
<feature type="region of interest" description="Disordered" evidence="1">
    <location>
        <begin position="245"/>
        <end position="264"/>
    </location>
</feature>
<evidence type="ECO:0000313" key="2">
    <source>
        <dbReference type="EMBL" id="QOW45508.1"/>
    </source>
</evidence>
<dbReference type="EMBL" id="CP048659">
    <property type="protein sequence ID" value="QOW45508.1"/>
    <property type="molecule type" value="Genomic_DNA"/>
</dbReference>
<feature type="compositionally biased region" description="Low complexity" evidence="1">
    <location>
        <begin position="247"/>
        <end position="264"/>
    </location>
</feature>
<dbReference type="Proteomes" id="UP000593966">
    <property type="component" value="Chromosome"/>
</dbReference>
<feature type="compositionally biased region" description="Low complexity" evidence="1">
    <location>
        <begin position="162"/>
        <end position="185"/>
    </location>
</feature>
<evidence type="ECO:0008006" key="4">
    <source>
        <dbReference type="Google" id="ProtNLM"/>
    </source>
</evidence>
<dbReference type="AlphaFoldDB" id="A0A7S6VVD9"/>
<proteinExistence type="predicted"/>
<keyword evidence="3" id="KW-1185">Reference proteome</keyword>
<feature type="region of interest" description="Disordered" evidence="1">
    <location>
        <begin position="162"/>
        <end position="195"/>
    </location>
</feature>
<sequence>MTTNNLKIWNDVKQTPSNFLKKIEFGYLKGKSDINPQWRLMAMTQAFGPVGHGWTYRIVRTWSEAAPNGSIMCFAEVAVKTKFEGAWGEEFSGIGGSEIVEIAKGQLKASDEGYKKAVTDALGVAFKAVGVAADVYLGNYDGSKYLYEYDHAYQADKILTQSQNQGSHQSNQQQNQNMQQPVQQQTTPLKPKDTRTQQQIYNSALAAIQKTEDKSVLLTAAKTFKGTKYETHINNACRARADQMGWPTKQTQQNQNSPQQVMHH</sequence>
<evidence type="ECO:0000313" key="3">
    <source>
        <dbReference type="Proteomes" id="UP000593966"/>
    </source>
</evidence>
<gene>
    <name evidence="2" type="ORF">G0028_06110</name>
</gene>
<dbReference type="RefSeq" id="WP_180044821.1">
    <property type="nucleotide sequence ID" value="NZ_CP048659.1"/>
</dbReference>
<name>A0A7S6VVD9_9GAMM</name>
<accession>A0A7S6VVD9</accession>
<protein>
    <recommendedName>
        <fullName evidence="4">DUF1071 domain-containing protein</fullName>
    </recommendedName>
</protein>
<reference evidence="2 3" key="1">
    <citation type="submission" date="2020-02" db="EMBL/GenBank/DDBJ databases">
        <title>Tigecycline-resistant Acinetobacter species from pigs and migratory birds.</title>
        <authorList>
            <person name="Chen C."/>
            <person name="Sun J."/>
            <person name="Liao X.-P."/>
            <person name="Liu Y.-H."/>
        </authorList>
    </citation>
    <scope>NUCLEOTIDE SEQUENCE [LARGE SCALE GENOMIC DNA]</scope>
    <source>
        <strain evidence="2 3">YH12207_T</strain>
    </source>
</reference>